<evidence type="ECO:0000256" key="1">
    <source>
        <dbReference type="ARBA" id="ARBA00023015"/>
    </source>
</evidence>
<dbReference type="SMART" id="SM00895">
    <property type="entry name" value="FCD"/>
    <property type="match status" value="1"/>
</dbReference>
<dbReference type="RefSeq" id="WP_118643075.1">
    <property type="nucleotide sequence ID" value="NZ_CP060635.1"/>
</dbReference>
<dbReference type="InterPro" id="IPR000524">
    <property type="entry name" value="Tscrpt_reg_HTH_GntR"/>
</dbReference>
<dbReference type="Gene3D" id="1.10.10.10">
    <property type="entry name" value="Winged helix-like DNA-binding domain superfamily/Winged helix DNA-binding domain"/>
    <property type="match status" value="1"/>
</dbReference>
<accession>A0A7G9GHS2</accession>
<evidence type="ECO:0000256" key="3">
    <source>
        <dbReference type="ARBA" id="ARBA00023163"/>
    </source>
</evidence>
<dbReference type="InterPro" id="IPR036390">
    <property type="entry name" value="WH_DNA-bd_sf"/>
</dbReference>
<keyword evidence="3" id="KW-0804">Transcription</keyword>
<dbReference type="GO" id="GO:0003677">
    <property type="term" value="F:DNA binding"/>
    <property type="evidence" value="ECO:0007669"/>
    <property type="project" value="UniProtKB-KW"/>
</dbReference>
<dbReference type="PANTHER" id="PTHR43537:SF45">
    <property type="entry name" value="GNTR FAMILY REGULATORY PROTEIN"/>
    <property type="match status" value="1"/>
</dbReference>
<dbReference type="Gene3D" id="1.20.120.530">
    <property type="entry name" value="GntR ligand-binding domain-like"/>
    <property type="match status" value="1"/>
</dbReference>
<dbReference type="Proteomes" id="UP000515860">
    <property type="component" value="Chromosome"/>
</dbReference>
<dbReference type="AlphaFoldDB" id="A0A7G9GHS2"/>
<dbReference type="InterPro" id="IPR008920">
    <property type="entry name" value="TF_FadR/GntR_C"/>
</dbReference>
<keyword evidence="1" id="KW-0805">Transcription regulation</keyword>
<evidence type="ECO:0000256" key="2">
    <source>
        <dbReference type="ARBA" id="ARBA00023125"/>
    </source>
</evidence>
<dbReference type="SUPFAM" id="SSF48008">
    <property type="entry name" value="GntR ligand-binding domain-like"/>
    <property type="match status" value="1"/>
</dbReference>
<dbReference type="CDD" id="cd07377">
    <property type="entry name" value="WHTH_GntR"/>
    <property type="match status" value="1"/>
</dbReference>
<keyword evidence="6" id="KW-1185">Reference proteome</keyword>
<keyword evidence="2" id="KW-0238">DNA-binding</keyword>
<sequence>MRSQSSIAYEQLKEQIFHMDLLPGEKISELQISSQLNISRTPVHDAVRRLAAEGLVTIQSKRSAVVAKFTDKEIKDIGSIRLVQDILSAELASYYGSAADFEQLEHLATVCEEAAEQGNIYKRIHADGDFHLKIAEISGNTNLYQHQYSVYQQIHLIQISKYTSIEDSLLQIHHHLPIIEALRNGEIAKLRKLICMHIQDFFQIDPYLLKCYGTDE</sequence>
<evidence type="ECO:0000313" key="5">
    <source>
        <dbReference type="EMBL" id="QNM10354.1"/>
    </source>
</evidence>
<protein>
    <submittedName>
        <fullName evidence="5">GntR family transcriptional regulator</fullName>
    </submittedName>
</protein>
<name>A0A7G9GHS2_9FIRM</name>
<dbReference type="PROSITE" id="PS50949">
    <property type="entry name" value="HTH_GNTR"/>
    <property type="match status" value="1"/>
</dbReference>
<dbReference type="InterPro" id="IPR011711">
    <property type="entry name" value="GntR_C"/>
</dbReference>
<dbReference type="GO" id="GO:0003700">
    <property type="term" value="F:DNA-binding transcription factor activity"/>
    <property type="evidence" value="ECO:0007669"/>
    <property type="project" value="InterPro"/>
</dbReference>
<evidence type="ECO:0000259" key="4">
    <source>
        <dbReference type="PROSITE" id="PS50949"/>
    </source>
</evidence>
<evidence type="ECO:0000313" key="6">
    <source>
        <dbReference type="Proteomes" id="UP000515860"/>
    </source>
</evidence>
<dbReference type="InterPro" id="IPR036388">
    <property type="entry name" value="WH-like_DNA-bd_sf"/>
</dbReference>
<organism evidence="5 6">
    <name type="scientific">Wansuia hejianensis</name>
    <dbReference type="NCBI Taxonomy" id="2763667"/>
    <lineage>
        <taxon>Bacteria</taxon>
        <taxon>Bacillati</taxon>
        <taxon>Bacillota</taxon>
        <taxon>Clostridia</taxon>
        <taxon>Lachnospirales</taxon>
        <taxon>Lachnospiraceae</taxon>
        <taxon>Wansuia</taxon>
    </lineage>
</organism>
<dbReference type="EMBL" id="CP060635">
    <property type="protein sequence ID" value="QNM10354.1"/>
    <property type="molecule type" value="Genomic_DNA"/>
</dbReference>
<gene>
    <name evidence="5" type="ORF">H9Q79_08855</name>
</gene>
<proteinExistence type="predicted"/>
<dbReference type="SUPFAM" id="SSF46785">
    <property type="entry name" value="Winged helix' DNA-binding domain"/>
    <property type="match status" value="1"/>
</dbReference>
<dbReference type="PANTHER" id="PTHR43537">
    <property type="entry name" value="TRANSCRIPTIONAL REGULATOR, GNTR FAMILY"/>
    <property type="match status" value="1"/>
</dbReference>
<reference evidence="5 6" key="1">
    <citation type="submission" date="2020-08" db="EMBL/GenBank/DDBJ databases">
        <authorList>
            <person name="Liu C."/>
            <person name="Sun Q."/>
        </authorList>
    </citation>
    <scope>NUCLEOTIDE SEQUENCE [LARGE SCALE GENOMIC DNA]</scope>
    <source>
        <strain evidence="5 6">NSJ-29</strain>
    </source>
</reference>
<dbReference type="KEGG" id="whj:H9Q79_08855"/>
<dbReference type="SMART" id="SM00345">
    <property type="entry name" value="HTH_GNTR"/>
    <property type="match status" value="1"/>
</dbReference>
<dbReference type="Pfam" id="PF07729">
    <property type="entry name" value="FCD"/>
    <property type="match status" value="1"/>
</dbReference>
<dbReference type="Pfam" id="PF00392">
    <property type="entry name" value="GntR"/>
    <property type="match status" value="1"/>
</dbReference>
<feature type="domain" description="HTH gntR-type" evidence="4">
    <location>
        <begin position="2"/>
        <end position="69"/>
    </location>
</feature>